<evidence type="ECO:0000256" key="2">
    <source>
        <dbReference type="SAM" id="Phobius"/>
    </source>
</evidence>
<protein>
    <recommendedName>
        <fullName evidence="6">VPLPA-CTERM protein sorting domain-containing protein</fullName>
    </recommendedName>
</protein>
<evidence type="ECO:0000256" key="1">
    <source>
        <dbReference type="SAM" id="MobiDB-lite"/>
    </source>
</evidence>
<keyword evidence="2" id="KW-0472">Membrane</keyword>
<sequence>MLTLRLVCVLFVIASPAFAATTAPHALMLDPIGTGCVDGGGYDDPFPASKGVMAPPFCMFNPCDRALSRTELSRDIVGRDVETWEWDAYYSRYAEYCRADAVNREGASGPVTARDFWAPLLAGPLFAYLPGGSVGRDTLFDNPNGGGGGGGITFPVIGGVQGSGGSSGLFPGSGGSGGSNTPGGGSGGNTPGGSGGGPTRPPIPAGGTSSGGGSGTTPPGGGGFPGTDTPPPVIPLPLSGLLLLSALAGVVSLRRRTQA</sequence>
<keyword evidence="2" id="KW-0812">Transmembrane</keyword>
<reference evidence="5" key="1">
    <citation type="submission" date="2016-11" db="EMBL/GenBank/DDBJ databases">
        <authorList>
            <person name="Varghese N."/>
            <person name="Submissions S."/>
        </authorList>
    </citation>
    <scope>NUCLEOTIDE SEQUENCE [LARGE SCALE GENOMIC DNA]</scope>
    <source>
        <strain evidence="5">DSM 29326</strain>
    </source>
</reference>
<keyword evidence="3" id="KW-0732">Signal</keyword>
<dbReference type="AlphaFoldDB" id="A0A1M5EVJ4"/>
<gene>
    <name evidence="4" type="ORF">SAMN05444339_11517</name>
</gene>
<evidence type="ECO:0000313" key="5">
    <source>
        <dbReference type="Proteomes" id="UP000183987"/>
    </source>
</evidence>
<name>A0A1M5EVJ4_LOKAT</name>
<feature type="compositionally biased region" description="Gly residues" evidence="1">
    <location>
        <begin position="163"/>
        <end position="198"/>
    </location>
</feature>
<feature type="chain" id="PRO_5012702738" description="VPLPA-CTERM protein sorting domain-containing protein" evidence="3">
    <location>
        <begin position="20"/>
        <end position="259"/>
    </location>
</feature>
<organism evidence="4 5">
    <name type="scientific">Loktanella atrilutea</name>
    <dbReference type="NCBI Taxonomy" id="366533"/>
    <lineage>
        <taxon>Bacteria</taxon>
        <taxon>Pseudomonadati</taxon>
        <taxon>Pseudomonadota</taxon>
        <taxon>Alphaproteobacteria</taxon>
        <taxon>Rhodobacterales</taxon>
        <taxon>Roseobacteraceae</taxon>
        <taxon>Loktanella</taxon>
    </lineage>
</organism>
<feature type="region of interest" description="Disordered" evidence="1">
    <location>
        <begin position="163"/>
        <end position="236"/>
    </location>
</feature>
<evidence type="ECO:0000256" key="3">
    <source>
        <dbReference type="SAM" id="SignalP"/>
    </source>
</evidence>
<feature type="compositionally biased region" description="Gly residues" evidence="1">
    <location>
        <begin position="208"/>
        <end position="225"/>
    </location>
</feature>
<dbReference type="OrthoDB" id="9973911at2"/>
<dbReference type="RefSeq" id="WP_143155513.1">
    <property type="nucleotide sequence ID" value="NZ_FQUE01000015.1"/>
</dbReference>
<feature type="signal peptide" evidence="3">
    <location>
        <begin position="1"/>
        <end position="19"/>
    </location>
</feature>
<dbReference type="Proteomes" id="UP000183987">
    <property type="component" value="Unassembled WGS sequence"/>
</dbReference>
<feature type="transmembrane region" description="Helical" evidence="2">
    <location>
        <begin position="234"/>
        <end position="253"/>
    </location>
</feature>
<keyword evidence="5" id="KW-1185">Reference proteome</keyword>
<keyword evidence="2" id="KW-1133">Transmembrane helix</keyword>
<dbReference type="EMBL" id="FQUE01000015">
    <property type="protein sequence ID" value="SHF83199.1"/>
    <property type="molecule type" value="Genomic_DNA"/>
</dbReference>
<evidence type="ECO:0000313" key="4">
    <source>
        <dbReference type="EMBL" id="SHF83199.1"/>
    </source>
</evidence>
<accession>A0A1M5EVJ4</accession>
<proteinExistence type="predicted"/>
<evidence type="ECO:0008006" key="6">
    <source>
        <dbReference type="Google" id="ProtNLM"/>
    </source>
</evidence>